<comment type="caution">
    <text evidence="2">The sequence shown here is derived from an EMBL/GenBank/DDBJ whole genome shotgun (WGS) entry which is preliminary data.</text>
</comment>
<reference evidence="2" key="1">
    <citation type="submission" date="2020-12" db="EMBL/GenBank/DDBJ databases">
        <authorList>
            <person name="Iha C."/>
        </authorList>
    </citation>
    <scope>NUCLEOTIDE SEQUENCE</scope>
</reference>
<proteinExistence type="predicted"/>
<evidence type="ECO:0000313" key="2">
    <source>
        <dbReference type="EMBL" id="CAD7701131.1"/>
    </source>
</evidence>
<dbReference type="Proteomes" id="UP000708148">
    <property type="component" value="Unassembled WGS sequence"/>
</dbReference>
<organism evidence="2 3">
    <name type="scientific">Ostreobium quekettii</name>
    <dbReference type="NCBI Taxonomy" id="121088"/>
    <lineage>
        <taxon>Eukaryota</taxon>
        <taxon>Viridiplantae</taxon>
        <taxon>Chlorophyta</taxon>
        <taxon>core chlorophytes</taxon>
        <taxon>Ulvophyceae</taxon>
        <taxon>TCBD clade</taxon>
        <taxon>Bryopsidales</taxon>
        <taxon>Ostreobineae</taxon>
        <taxon>Ostreobiaceae</taxon>
        <taxon>Ostreobium</taxon>
    </lineage>
</organism>
<feature type="region of interest" description="Disordered" evidence="1">
    <location>
        <begin position="142"/>
        <end position="168"/>
    </location>
</feature>
<evidence type="ECO:0000256" key="1">
    <source>
        <dbReference type="SAM" id="MobiDB-lite"/>
    </source>
</evidence>
<dbReference type="EMBL" id="CAJHUC010001440">
    <property type="protein sequence ID" value="CAD7701131.1"/>
    <property type="molecule type" value="Genomic_DNA"/>
</dbReference>
<sequence>MRRELQRAAGALAIPPLKAAEGPRFPLALAAEGRRPKVAHDAPNLDIFQMEMEIGGVRSDHDATSERFTAVSDTCSEASNDTNVLNVLEDFMGRDNEFGGSFGLEPAKSTAAGRLFRNKSGHLPTARPAVGGGFMPTKPFGKLGRSRSSHQPKARCQGDQDQLKVGFEPPTGKLLQRKELTLQSWAAKCREACLQELPKGPGFKSAPVPISRQSSCKAAAASEDHGCSPFIPPHEYLSLNNDPEKVAFANPSTGRLKGLSSLRKRNRVLAETGYYEGYTEMWQQPQRFSPVAALPDLESQFDFCA</sequence>
<keyword evidence="3" id="KW-1185">Reference proteome</keyword>
<feature type="compositionally biased region" description="Basic residues" evidence="1">
    <location>
        <begin position="144"/>
        <end position="153"/>
    </location>
</feature>
<name>A0A8S1J5M4_9CHLO</name>
<dbReference type="OrthoDB" id="578679at2759"/>
<evidence type="ECO:0000313" key="3">
    <source>
        <dbReference type="Proteomes" id="UP000708148"/>
    </source>
</evidence>
<protein>
    <submittedName>
        <fullName evidence="2">Uncharacterized protein</fullName>
    </submittedName>
</protein>
<accession>A0A8S1J5M4</accession>
<dbReference type="AlphaFoldDB" id="A0A8S1J5M4"/>
<gene>
    <name evidence="2" type="ORF">OSTQU699_LOCUS6490</name>
</gene>